<evidence type="ECO:0000313" key="1">
    <source>
        <dbReference type="EMBL" id="GIU52638.1"/>
    </source>
</evidence>
<dbReference type="Pfam" id="PF11477">
    <property type="entry name" value="PM0188"/>
    <property type="match status" value="1"/>
</dbReference>
<dbReference type="SUPFAM" id="SSF53756">
    <property type="entry name" value="UDP-Glycosyltransferase/glycogen phosphorylase"/>
    <property type="match status" value="1"/>
</dbReference>
<dbReference type="RefSeq" id="WP_220783561.1">
    <property type="nucleotide sequence ID" value="NZ_BPEY01000210.1"/>
</dbReference>
<gene>
    <name evidence="1" type="ORF">TUM4438_45850</name>
</gene>
<organism evidence="1 2">
    <name type="scientific">Shewanella sairae</name>
    <dbReference type="NCBI Taxonomy" id="190310"/>
    <lineage>
        <taxon>Bacteria</taxon>
        <taxon>Pseudomonadati</taxon>
        <taxon>Pseudomonadota</taxon>
        <taxon>Gammaproteobacteria</taxon>
        <taxon>Alteromonadales</taxon>
        <taxon>Shewanellaceae</taxon>
        <taxon>Shewanella</taxon>
    </lineage>
</organism>
<keyword evidence="2" id="KW-1185">Reference proteome</keyword>
<reference evidence="1" key="1">
    <citation type="submission" date="2021-05" db="EMBL/GenBank/DDBJ databases">
        <title>Molecular characterization for Shewanella algae harboring chromosomal blaOXA-55-like strains isolated from clinical and environment sample.</title>
        <authorList>
            <person name="Ohama Y."/>
            <person name="Aoki K."/>
            <person name="Harada S."/>
            <person name="Moriya K."/>
            <person name="Ishii Y."/>
            <person name="Tateda K."/>
        </authorList>
    </citation>
    <scope>NUCLEOTIDE SEQUENCE</scope>
    <source>
        <strain evidence="1">JCM 11563</strain>
    </source>
</reference>
<evidence type="ECO:0000313" key="2">
    <source>
        <dbReference type="Proteomes" id="UP000887104"/>
    </source>
</evidence>
<dbReference type="InterPro" id="IPR021574">
    <property type="entry name" value="PM0188"/>
</dbReference>
<protein>
    <submittedName>
        <fullName evidence="1">Uncharacterized protein</fullName>
    </submittedName>
</protein>
<comment type="caution">
    <text evidence="1">The sequence shown here is derived from an EMBL/GenBank/DDBJ whole genome shotgun (WGS) entry which is preliminary data.</text>
</comment>
<name>A0ABQ4PRX4_9GAMM</name>
<proteinExistence type="predicted"/>
<accession>A0ABQ4PRX4</accession>
<dbReference type="EMBL" id="BPEY01000210">
    <property type="protein sequence ID" value="GIU52638.1"/>
    <property type="molecule type" value="Genomic_DNA"/>
</dbReference>
<sequence length="126" mass="14045">MPLQTWAGNETREFYAKQQINVINNMILNAFKDMINIPASISFEVLMMTGSLPDKVAGIASSLYFTIPADKVDFIVFTSSEDITDREEALKSPLVQVMMTLGIVEEESVQFWSDLPNCDSGVCVNQ</sequence>
<dbReference type="Gene3D" id="3.40.50.11110">
    <property type="entry name" value="Sialyltransferase, C-terminal GT-B Rossman nucleotide-binding domain"/>
    <property type="match status" value="1"/>
</dbReference>
<dbReference type="Proteomes" id="UP000887104">
    <property type="component" value="Unassembled WGS sequence"/>
</dbReference>